<dbReference type="InterPro" id="IPR011527">
    <property type="entry name" value="ABC1_TM_dom"/>
</dbReference>
<feature type="domain" description="ABC transmembrane type-1" evidence="15">
    <location>
        <begin position="948"/>
        <end position="1188"/>
    </location>
</feature>
<dbReference type="FunFam" id="1.20.1560.10:FF:000006">
    <property type="entry name" value="ATP-binding cassette, sub-family C (CFTR/MRP), member 9"/>
    <property type="match status" value="1"/>
</dbReference>
<evidence type="ECO:0000256" key="6">
    <source>
        <dbReference type="ARBA" id="ARBA00022741"/>
    </source>
</evidence>
<dbReference type="InterPro" id="IPR027417">
    <property type="entry name" value="P-loop_NTPase"/>
</dbReference>
<feature type="transmembrane region" description="Helical" evidence="13">
    <location>
        <begin position="318"/>
        <end position="337"/>
    </location>
</feature>
<evidence type="ECO:0000256" key="11">
    <source>
        <dbReference type="ARBA" id="ARBA00047523"/>
    </source>
</evidence>
<dbReference type="InterPro" id="IPR003439">
    <property type="entry name" value="ABC_transporter-like_ATP-bd"/>
</dbReference>
<feature type="domain" description="ABC transporter" evidence="14">
    <location>
        <begin position="1364"/>
        <end position="1598"/>
    </location>
</feature>
<evidence type="ECO:0000259" key="15">
    <source>
        <dbReference type="PROSITE" id="PS50929"/>
    </source>
</evidence>
<dbReference type="FunFam" id="1.20.1560.10:FF:000013">
    <property type="entry name" value="ABC transporter C family member 2"/>
    <property type="match status" value="1"/>
</dbReference>
<reference evidence="16 17" key="1">
    <citation type="submission" date="2019-01" db="EMBL/GenBank/DDBJ databases">
        <title>A draft genome assembly of the solar-powered sea slug Elysia chlorotica.</title>
        <authorList>
            <person name="Cai H."/>
            <person name="Li Q."/>
            <person name="Fang X."/>
            <person name="Li J."/>
            <person name="Curtis N.E."/>
            <person name="Altenburger A."/>
            <person name="Shibata T."/>
            <person name="Feng M."/>
            <person name="Maeda T."/>
            <person name="Schwartz J.A."/>
            <person name="Shigenobu S."/>
            <person name="Lundholm N."/>
            <person name="Nishiyama T."/>
            <person name="Yang H."/>
            <person name="Hasebe M."/>
            <person name="Li S."/>
            <person name="Pierce S.K."/>
            <person name="Wang J."/>
        </authorList>
    </citation>
    <scope>NUCLEOTIDE SEQUENCE [LARGE SCALE GENOMIC DNA]</scope>
    <source>
        <strain evidence="16">EC2010</strain>
        <tissue evidence="16">Whole organism of an adult</tissue>
    </source>
</reference>
<dbReference type="InterPro" id="IPR036640">
    <property type="entry name" value="ABC1_TM_sf"/>
</dbReference>
<feature type="transmembrane region" description="Helical" evidence="13">
    <location>
        <begin position="1046"/>
        <end position="1065"/>
    </location>
</feature>
<dbReference type="PROSITE" id="PS00211">
    <property type="entry name" value="ABC_TRANSPORTER_1"/>
    <property type="match status" value="1"/>
</dbReference>
<comment type="catalytic activity">
    <reaction evidence="11">
        <text>leukotriene C4(in) + ATP + H2O = leukotriene C4(out) + ADP + phosphate + H(+)</text>
        <dbReference type="Rhea" id="RHEA:38963"/>
        <dbReference type="ChEBI" id="CHEBI:15377"/>
        <dbReference type="ChEBI" id="CHEBI:15378"/>
        <dbReference type="ChEBI" id="CHEBI:30616"/>
        <dbReference type="ChEBI" id="CHEBI:43474"/>
        <dbReference type="ChEBI" id="CHEBI:57973"/>
        <dbReference type="ChEBI" id="CHEBI:456216"/>
    </reaction>
    <physiologicalReaction direction="left-to-right" evidence="11">
        <dbReference type="Rhea" id="RHEA:38964"/>
    </physiologicalReaction>
</comment>
<feature type="transmembrane region" description="Helical" evidence="13">
    <location>
        <begin position="495"/>
        <end position="528"/>
    </location>
</feature>
<dbReference type="Pfam" id="PF00664">
    <property type="entry name" value="ABC_membrane"/>
    <property type="match status" value="2"/>
</dbReference>
<dbReference type="InterPro" id="IPR050173">
    <property type="entry name" value="ABC_transporter_C-like"/>
</dbReference>
<feature type="transmembrane region" description="Helical" evidence="13">
    <location>
        <begin position="420"/>
        <end position="439"/>
    </location>
</feature>
<feature type="transmembrane region" description="Helical" evidence="13">
    <location>
        <begin position="273"/>
        <end position="306"/>
    </location>
</feature>
<dbReference type="SUPFAM" id="SSF52540">
    <property type="entry name" value="P-loop containing nucleoside triphosphate hydrolases"/>
    <property type="match status" value="2"/>
</dbReference>
<feature type="transmembrane region" description="Helical" evidence="13">
    <location>
        <begin position="67"/>
        <end position="89"/>
    </location>
</feature>
<dbReference type="InterPro" id="IPR017871">
    <property type="entry name" value="ABC_transporter-like_CS"/>
</dbReference>
<evidence type="ECO:0000256" key="3">
    <source>
        <dbReference type="ARBA" id="ARBA00022448"/>
    </source>
</evidence>
<organism evidence="16 17">
    <name type="scientific">Elysia chlorotica</name>
    <name type="common">Eastern emerald elysia</name>
    <name type="synonym">Sea slug</name>
    <dbReference type="NCBI Taxonomy" id="188477"/>
    <lineage>
        <taxon>Eukaryota</taxon>
        <taxon>Metazoa</taxon>
        <taxon>Spiralia</taxon>
        <taxon>Lophotrochozoa</taxon>
        <taxon>Mollusca</taxon>
        <taxon>Gastropoda</taxon>
        <taxon>Heterobranchia</taxon>
        <taxon>Euthyneura</taxon>
        <taxon>Panpulmonata</taxon>
        <taxon>Sacoglossa</taxon>
        <taxon>Placobranchoidea</taxon>
        <taxon>Plakobranchidae</taxon>
        <taxon>Elysia</taxon>
    </lineage>
</organism>
<dbReference type="STRING" id="188477.A0A433TQ40"/>
<evidence type="ECO:0000256" key="13">
    <source>
        <dbReference type="SAM" id="Phobius"/>
    </source>
</evidence>
<keyword evidence="6" id="KW-0547">Nucleotide-binding</keyword>
<dbReference type="Proteomes" id="UP000271974">
    <property type="component" value="Unassembled WGS sequence"/>
</dbReference>
<evidence type="ECO:0000256" key="4">
    <source>
        <dbReference type="ARBA" id="ARBA00022692"/>
    </source>
</evidence>
<dbReference type="InterPro" id="IPR003593">
    <property type="entry name" value="AAA+_ATPase"/>
</dbReference>
<dbReference type="PROSITE" id="PS50929">
    <property type="entry name" value="ABC_TM1F"/>
    <property type="match status" value="2"/>
</dbReference>
<dbReference type="FunFam" id="3.40.50.300:FF:000074">
    <property type="entry name" value="Multidrug resistance-associated protein 5 isoform 1"/>
    <property type="match status" value="1"/>
</dbReference>
<dbReference type="SMART" id="SM00382">
    <property type="entry name" value="AAA"/>
    <property type="match status" value="2"/>
</dbReference>
<dbReference type="EMBL" id="RQTK01000235">
    <property type="protein sequence ID" value="RUS83667.1"/>
    <property type="molecule type" value="Genomic_DNA"/>
</dbReference>
<dbReference type="GO" id="GO:0015431">
    <property type="term" value="F:ABC-type glutathione S-conjugate transporter activity"/>
    <property type="evidence" value="ECO:0007669"/>
    <property type="project" value="UniProtKB-EC"/>
</dbReference>
<dbReference type="GO" id="GO:0005524">
    <property type="term" value="F:ATP binding"/>
    <property type="evidence" value="ECO:0007669"/>
    <property type="project" value="UniProtKB-KW"/>
</dbReference>
<feature type="transmembrane region" description="Helical" evidence="13">
    <location>
        <begin position="896"/>
        <end position="918"/>
    </location>
</feature>
<evidence type="ECO:0000256" key="9">
    <source>
        <dbReference type="ARBA" id="ARBA00023136"/>
    </source>
</evidence>
<dbReference type="PANTHER" id="PTHR24223">
    <property type="entry name" value="ATP-BINDING CASSETTE SUB-FAMILY C"/>
    <property type="match status" value="1"/>
</dbReference>
<dbReference type="Pfam" id="PF24357">
    <property type="entry name" value="TMD0_ABC"/>
    <property type="match status" value="1"/>
</dbReference>
<evidence type="ECO:0000256" key="12">
    <source>
        <dbReference type="SAM" id="MobiDB-lite"/>
    </source>
</evidence>
<keyword evidence="5" id="KW-0677">Repeat</keyword>
<name>A0A433TQ40_ELYCH</name>
<dbReference type="EC" id="7.6.2.3" evidence="10"/>
<keyword evidence="9 13" id="KW-0472">Membrane</keyword>
<proteinExistence type="inferred from homology"/>
<dbReference type="FunFam" id="3.40.50.300:FF:000997">
    <property type="entry name" value="Multidrug resistance-associated protein 1"/>
    <property type="match status" value="1"/>
</dbReference>
<dbReference type="GO" id="GO:0005774">
    <property type="term" value="C:vacuolar membrane"/>
    <property type="evidence" value="ECO:0007669"/>
    <property type="project" value="UniProtKB-SubCell"/>
</dbReference>
<feature type="transmembrane region" description="Helical" evidence="13">
    <location>
        <begin position="1018"/>
        <end position="1040"/>
    </location>
</feature>
<feature type="transmembrane region" description="Helical" evidence="13">
    <location>
        <begin position="1133"/>
        <end position="1153"/>
    </location>
</feature>
<feature type="region of interest" description="Disordered" evidence="12">
    <location>
        <begin position="1204"/>
        <end position="1241"/>
    </location>
</feature>
<dbReference type="CDD" id="cd03244">
    <property type="entry name" value="ABCC_MRP_domain2"/>
    <property type="match status" value="1"/>
</dbReference>
<feature type="transmembrane region" description="Helical" evidence="13">
    <location>
        <begin position="540"/>
        <end position="560"/>
    </location>
</feature>
<feature type="transmembrane region" description="Helical" evidence="13">
    <location>
        <begin position="31"/>
        <end position="55"/>
    </location>
</feature>
<dbReference type="CDD" id="cd03250">
    <property type="entry name" value="ABCC_MRP_domain1"/>
    <property type="match status" value="1"/>
</dbReference>
<accession>A0A433TQ40</accession>
<dbReference type="OrthoDB" id="6500128at2759"/>
<evidence type="ECO:0000256" key="1">
    <source>
        <dbReference type="ARBA" id="ARBA00004128"/>
    </source>
</evidence>
<dbReference type="Gene3D" id="1.20.1560.10">
    <property type="entry name" value="ABC transporter type 1, transmembrane domain"/>
    <property type="match status" value="2"/>
</dbReference>
<evidence type="ECO:0000256" key="10">
    <source>
        <dbReference type="ARBA" id="ARBA00024220"/>
    </source>
</evidence>
<feature type="transmembrane region" description="Helical" evidence="13">
    <location>
        <begin position="127"/>
        <end position="147"/>
    </location>
</feature>
<keyword evidence="7" id="KW-0067">ATP-binding</keyword>
<evidence type="ECO:0000259" key="14">
    <source>
        <dbReference type="PROSITE" id="PS50893"/>
    </source>
</evidence>
<feature type="transmembrane region" description="Helical" evidence="13">
    <location>
        <begin position="95"/>
        <end position="115"/>
    </location>
</feature>
<feature type="domain" description="ABC transmembrane type-1" evidence="15">
    <location>
        <begin position="289"/>
        <end position="553"/>
    </location>
</feature>
<evidence type="ECO:0000256" key="7">
    <source>
        <dbReference type="ARBA" id="ARBA00022840"/>
    </source>
</evidence>
<dbReference type="Pfam" id="PF00005">
    <property type="entry name" value="ABC_tran"/>
    <property type="match status" value="2"/>
</dbReference>
<evidence type="ECO:0000313" key="17">
    <source>
        <dbReference type="Proteomes" id="UP000271974"/>
    </source>
</evidence>
<evidence type="ECO:0000313" key="16">
    <source>
        <dbReference type="EMBL" id="RUS83667.1"/>
    </source>
</evidence>
<comment type="caution">
    <text evidence="16">The sequence shown here is derived from an EMBL/GenBank/DDBJ whole genome shotgun (WGS) entry which is preliminary data.</text>
</comment>
<protein>
    <recommendedName>
        <fullName evidence="10">ABC-type glutathione-S-conjugate transporter</fullName>
        <ecNumber evidence="10">7.6.2.3</ecNumber>
    </recommendedName>
</protein>
<dbReference type="PANTHER" id="PTHR24223:SF443">
    <property type="entry name" value="MULTIDRUG-RESISTANCE LIKE PROTEIN 1, ISOFORM I"/>
    <property type="match status" value="1"/>
</dbReference>
<dbReference type="SUPFAM" id="SSF90123">
    <property type="entry name" value="ABC transporter transmembrane region"/>
    <property type="match status" value="2"/>
</dbReference>
<feature type="transmembrane region" description="Helical" evidence="13">
    <location>
        <begin position="159"/>
        <end position="179"/>
    </location>
</feature>
<comment type="subcellular location">
    <subcellularLocation>
        <location evidence="1">Vacuole membrane</location>
        <topology evidence="1">Multi-pass membrane protein</topology>
    </subcellularLocation>
</comment>
<feature type="domain" description="ABC transporter" evidence="14">
    <location>
        <begin position="577"/>
        <end position="821"/>
    </location>
</feature>
<keyword evidence="4 13" id="KW-0812">Transmembrane</keyword>
<keyword evidence="8 13" id="KW-1133">Transmembrane helix</keyword>
<feature type="transmembrane region" description="Helical" evidence="13">
    <location>
        <begin position="394"/>
        <end position="414"/>
    </location>
</feature>
<evidence type="ECO:0000256" key="5">
    <source>
        <dbReference type="ARBA" id="ARBA00022737"/>
    </source>
</evidence>
<feature type="transmembrane region" description="Helical" evidence="13">
    <location>
        <begin position="948"/>
        <end position="968"/>
    </location>
</feature>
<keyword evidence="17" id="KW-1185">Reference proteome</keyword>
<comment type="similarity">
    <text evidence="2">Belongs to the ABC transporter superfamily. ABCC family. Conjugate transporter (TC 3.A.1.208) subfamily.</text>
</comment>
<dbReference type="InterPro" id="IPR056227">
    <property type="entry name" value="TMD0_ABC"/>
</dbReference>
<gene>
    <name evidence="16" type="ORF">EGW08_008573</name>
</gene>
<dbReference type="Gene3D" id="3.40.50.300">
    <property type="entry name" value="P-loop containing nucleotide triphosphate hydrolases"/>
    <property type="match status" value="2"/>
</dbReference>
<dbReference type="PROSITE" id="PS50893">
    <property type="entry name" value="ABC_TRANSPORTER_2"/>
    <property type="match status" value="2"/>
</dbReference>
<sequence length="1625" mass="180713">MGKTCTGDLLQNWRDAWQVQEWPPPVSCLQVLVLEALPCAVLLVTCPVYVIWLLKRAPEGHPTCWRFLAKIVLSLCLAVVSITHCVLLHRSGDWPYMVVRAAWALVAVVNVLLICIEHSRNRIRSPVLFVFWLVASGNGVLLLIMSISRQDYIHDLDDFVINILWCILTPLMFVLHCMSDFHGPISNIKNPESEASPLSWLTFTWLNRLILSGFKKPLTNADLYPMMPEDSSIVVRERLMKHWGVETTGSPGTCDTHESEQPRVRDRPTFSRCLLQTFLGDMCVAHCGTIVLAAANLVTPIILGWLIDYATDVEEPTWHGYIYLAALVLVRLMGALADQAAQYLCNRLAIRVRTAAVAAIFNKALTMRQNTQKGSSVGEIVNLMSVDTKNLELFLVYSCNAWSGLFHLVFGAYLCYTVSGISMATGFGFIVAMLAVNLLTNQRVGTYQEELMNIGDRRLKVVSEVLDGMKVIKLHAWEPLFSEKIASLRRKELKVLLHIALFGILETFAFTASKFWMTFCILATFVALRSSHHLDAKRAFLIINYINIINMAVLCLPLVVKLGVKMRISLSRIDDFLQTEDVGKADFNRDTKDPFALRITKSDFKWEASGPITLRDIDLQVRPGQLVAVVGAVGCGKSSLLAAALGEMVRVGGYSNINSSVAHVPQEAWIQNLTIKENILFGRELDKAWYKAVVKACSLRPDLDMLPAGDSTEIGEKGINLSGGQKQRVSLARAVYSQADIYLLDDPLSAVDSHVGKSIFREIIGPEGLLKAKTRVLVTHGLQWLPYVDHIFVMEDGRIKEAGTYKELTASTDGAFAKFVDKFILTSGSQQPDNSKKKSSTLTRSVDGSIEEDDLIPSVEGGESGPNQLTLNEKLGESRIKWGVYLVLLRAYGWRYFALTVTLVLCFHGSFNAFYVLLSSYTDDRHLANFTELPEDSHGREDRNRHHFWLLAYCGLAQTAFSLLYASVIQWRHVTTSRVLHTQLLRGIMRAPISFFDTTPTGRILNRFSQDIDSLDSFVFFFLEICVEHGLFALGILGVISYAMPIMTIATVPTVVTVYFLQMFYSRSVCRLNRLASVSRSPVSAHFSETVSGLSVIRAHRQQARFIHDNQVKVDRFQSPALLAYAANKWMQLWLDLLGCFLLLVVTVSVILYREDAKPGLVGLSLSLVVAITTEFKAMSQKSSDLESNIVAVERIREYSKIPSEAPWNLPGDDDHEGPPQYDKATTIGPDTKSESLSKSRLCKPPICPPHGLFSSRVMSESKCHLADTSPTQSAHNLFPAVDSISKKYFLVNGYSQRSRYNVDSVDKKSPKTYGSISVGHANGVNGFYGNSINNSDFEEEGPYHEAVQRQTNANTGWPQTGKIQFVDFSCRYRKDTEQVLKRVSFVIKGGEKIGVVGRTGAGKSSLVLSLFRLVEADEGRILIDDVDIGTLGLHGLRRAITILPQDPVLFSGSVRDNLDPAHQRSDSELWKALEQAHLKHFVHSLPGELDAMVGDNGSNFSMGQRQLVCLARTLLCQTRVLVLDEATAAVDLETDSLVQATIHSAFAPCTVIAIAHRLSTILDYDRVLVLHQGKVLEFDSPKVLLAKPDSVFYSLASEAGLTSEENNRRRSAVSAKKDNIGRAI</sequence>
<evidence type="ECO:0000256" key="2">
    <source>
        <dbReference type="ARBA" id="ARBA00009726"/>
    </source>
</evidence>
<dbReference type="GO" id="GO:0016887">
    <property type="term" value="F:ATP hydrolysis activity"/>
    <property type="evidence" value="ECO:0007669"/>
    <property type="project" value="InterPro"/>
</dbReference>
<evidence type="ECO:0000256" key="8">
    <source>
        <dbReference type="ARBA" id="ARBA00022989"/>
    </source>
</evidence>
<keyword evidence="3" id="KW-0813">Transport</keyword>